<protein>
    <submittedName>
        <fullName evidence="1">Uncharacterized protein</fullName>
    </submittedName>
</protein>
<organism evidence="1 2">
    <name type="scientific">candidate division KSB3 bacterium</name>
    <dbReference type="NCBI Taxonomy" id="2044937"/>
    <lineage>
        <taxon>Bacteria</taxon>
        <taxon>candidate division KSB3</taxon>
    </lineage>
</organism>
<accession>A0A2G6E1Q0</accession>
<evidence type="ECO:0000313" key="2">
    <source>
        <dbReference type="Proteomes" id="UP000229740"/>
    </source>
</evidence>
<reference evidence="1 2" key="1">
    <citation type="submission" date="2017-10" db="EMBL/GenBank/DDBJ databases">
        <title>Novel microbial diversity and functional potential in the marine mammal oral microbiome.</title>
        <authorList>
            <person name="Dudek N.K."/>
            <person name="Sun C.L."/>
            <person name="Burstein D."/>
            <person name="Kantor R.S."/>
            <person name="Aliaga Goltsman D.S."/>
            <person name="Bik E.M."/>
            <person name="Thomas B.C."/>
            <person name="Banfield J.F."/>
            <person name="Relman D.A."/>
        </authorList>
    </citation>
    <scope>NUCLEOTIDE SEQUENCE [LARGE SCALE GENOMIC DNA]</scope>
    <source>
        <strain evidence="1">DOLZORAL124_49_17</strain>
    </source>
</reference>
<proteinExistence type="predicted"/>
<evidence type="ECO:0000313" key="1">
    <source>
        <dbReference type="EMBL" id="PID56019.1"/>
    </source>
</evidence>
<name>A0A2G6E1Q0_9BACT</name>
<dbReference type="EMBL" id="PDPS01000039">
    <property type="protein sequence ID" value="PID56019.1"/>
    <property type="molecule type" value="Genomic_DNA"/>
</dbReference>
<comment type="caution">
    <text evidence="1">The sequence shown here is derived from an EMBL/GenBank/DDBJ whole genome shotgun (WGS) entry which is preliminary data.</text>
</comment>
<gene>
    <name evidence="1" type="ORF">CSB45_13030</name>
</gene>
<dbReference type="Proteomes" id="UP000229740">
    <property type="component" value="Unassembled WGS sequence"/>
</dbReference>
<dbReference type="AlphaFoldDB" id="A0A2G6E1Q0"/>
<sequence>MIIPLSSYATVSRTSVKQTEHGMDKEVRKKRGFGRSERLQTTFSAHVVSAYSMSRTFLKKFPLFVAEFFLCLAQSKCQCFFCEESIFDQKRSLSPVNVFENMALWS</sequence>